<dbReference type="EMBL" id="FUXM01000018">
    <property type="protein sequence ID" value="SKA02649.1"/>
    <property type="molecule type" value="Genomic_DNA"/>
</dbReference>
<protein>
    <recommendedName>
        <fullName evidence="3">Phage tail tube protein</fullName>
    </recommendedName>
</protein>
<dbReference type="OrthoDB" id="1767129at2"/>
<gene>
    <name evidence="1" type="ORF">SAMN02745885_01661</name>
</gene>
<evidence type="ECO:0000313" key="2">
    <source>
        <dbReference type="Proteomes" id="UP000189933"/>
    </source>
</evidence>
<proteinExistence type="predicted"/>
<dbReference type="Proteomes" id="UP000189933">
    <property type="component" value="Unassembled WGS sequence"/>
</dbReference>
<accession>A0A1T4QFZ2</accession>
<dbReference type="RefSeq" id="WP_078665707.1">
    <property type="nucleotide sequence ID" value="NZ_FUXM01000018.1"/>
</dbReference>
<reference evidence="2" key="1">
    <citation type="submission" date="2017-02" db="EMBL/GenBank/DDBJ databases">
        <authorList>
            <person name="Varghese N."/>
            <person name="Submissions S."/>
        </authorList>
    </citation>
    <scope>NUCLEOTIDE SEQUENCE [LARGE SCALE GENOMIC DNA]</scope>
    <source>
        <strain evidence="2">DSM 16521</strain>
    </source>
</reference>
<name>A0A1T4QFZ2_9FIRM</name>
<evidence type="ECO:0000313" key="1">
    <source>
        <dbReference type="EMBL" id="SKA02649.1"/>
    </source>
</evidence>
<evidence type="ECO:0008006" key="3">
    <source>
        <dbReference type="Google" id="ProtNLM"/>
    </source>
</evidence>
<dbReference type="AlphaFoldDB" id="A0A1T4QFZ2"/>
<keyword evidence="2" id="KW-1185">Reference proteome</keyword>
<organism evidence="1 2">
    <name type="scientific">Carboxydocella sporoproducens DSM 16521</name>
    <dbReference type="NCBI Taxonomy" id="1121270"/>
    <lineage>
        <taxon>Bacteria</taxon>
        <taxon>Bacillati</taxon>
        <taxon>Bacillota</taxon>
        <taxon>Clostridia</taxon>
        <taxon>Eubacteriales</taxon>
        <taxon>Clostridiales Family XVI. Incertae Sedis</taxon>
        <taxon>Carboxydocella</taxon>
    </lineage>
</organism>
<sequence>MALVTINGRAIADPSDIEVGQYRISKAERTAAGKMMMEIIAIKRSVTIKYNLIEESKLKTILDELESKTFHTLTYPDPQGSGGTKTITVYVGDIKENAWQTVGGVRYWRDVSIGLVEQ</sequence>